<dbReference type="NCBIfam" id="NF008058">
    <property type="entry name" value="PRK10792.1"/>
    <property type="match status" value="1"/>
</dbReference>
<dbReference type="PRINTS" id="PR00085">
    <property type="entry name" value="THFDHDRGNASE"/>
</dbReference>
<dbReference type="GO" id="GO:0004488">
    <property type="term" value="F:methylenetetrahydrofolate dehydrogenase (NADP+) activity"/>
    <property type="evidence" value="ECO:0007669"/>
    <property type="project" value="UniProtKB-UniRule"/>
</dbReference>
<evidence type="ECO:0000256" key="4">
    <source>
        <dbReference type="ARBA" id="ARBA00022605"/>
    </source>
</evidence>
<dbReference type="InterPro" id="IPR000672">
    <property type="entry name" value="THF_DH/CycHdrlase"/>
</dbReference>
<dbReference type="Gene3D" id="3.40.50.720">
    <property type="entry name" value="NAD(P)-binding Rossmann-like Domain"/>
    <property type="match status" value="1"/>
</dbReference>
<evidence type="ECO:0000256" key="1">
    <source>
        <dbReference type="ARBA" id="ARBA00004777"/>
    </source>
</evidence>
<dbReference type="GO" id="GO:0004477">
    <property type="term" value="F:methenyltetrahydrofolate cyclohydrolase activity"/>
    <property type="evidence" value="ECO:0007669"/>
    <property type="project" value="UniProtKB-UniRule"/>
</dbReference>
<dbReference type="GO" id="GO:0006164">
    <property type="term" value="P:purine nucleotide biosynthetic process"/>
    <property type="evidence" value="ECO:0007669"/>
    <property type="project" value="UniProtKB-KW"/>
</dbReference>
<dbReference type="PANTHER" id="PTHR48099:SF5">
    <property type="entry name" value="C-1-TETRAHYDROFOLATE SYNTHASE, CYTOPLASMIC"/>
    <property type="match status" value="1"/>
</dbReference>
<dbReference type="PANTHER" id="PTHR48099">
    <property type="entry name" value="C-1-TETRAHYDROFOLATE SYNTHASE, CYTOPLASMIC-RELATED"/>
    <property type="match status" value="1"/>
</dbReference>
<keyword evidence="9 12" id="KW-0368">Histidine biosynthesis</keyword>
<evidence type="ECO:0000313" key="15">
    <source>
        <dbReference type="EMBL" id="STX51620.1"/>
    </source>
</evidence>
<comment type="similarity">
    <text evidence="12">Belongs to the tetrahydrofolate dehydrogenase/cyclohydrolase family.</text>
</comment>
<evidence type="ECO:0000256" key="9">
    <source>
        <dbReference type="ARBA" id="ARBA00023102"/>
    </source>
</evidence>
<comment type="caution">
    <text evidence="12">Lacks conserved residue(s) required for the propagation of feature annotation.</text>
</comment>
<dbReference type="EC" id="3.5.4.9" evidence="12"/>
<comment type="catalytic activity">
    <reaction evidence="12">
        <text>(6R)-5,10-methenyltetrahydrofolate + H2O = (6R)-10-formyltetrahydrofolate + H(+)</text>
        <dbReference type="Rhea" id="RHEA:23700"/>
        <dbReference type="ChEBI" id="CHEBI:15377"/>
        <dbReference type="ChEBI" id="CHEBI:15378"/>
        <dbReference type="ChEBI" id="CHEBI:57455"/>
        <dbReference type="ChEBI" id="CHEBI:195366"/>
        <dbReference type="EC" id="3.5.4.9"/>
    </reaction>
</comment>
<dbReference type="OrthoDB" id="9803580at2"/>
<dbReference type="Proteomes" id="UP000254794">
    <property type="component" value="Unassembled WGS sequence"/>
</dbReference>
<keyword evidence="8 12" id="KW-0560">Oxidoreductase</keyword>
<name>A0A378JNP9_9GAMM</name>
<comment type="pathway">
    <text evidence="1 12">One-carbon metabolism; tetrahydrofolate interconversion.</text>
</comment>
<comment type="subunit">
    <text evidence="2 12">Homodimer.</text>
</comment>
<dbReference type="InterPro" id="IPR036291">
    <property type="entry name" value="NAD(P)-bd_dom_sf"/>
</dbReference>
<evidence type="ECO:0000256" key="12">
    <source>
        <dbReference type="HAMAP-Rule" id="MF_01576"/>
    </source>
</evidence>
<dbReference type="Gene3D" id="3.40.50.10860">
    <property type="entry name" value="Leucine Dehydrogenase, chain A, domain 1"/>
    <property type="match status" value="1"/>
</dbReference>
<dbReference type="Pfam" id="PF02882">
    <property type="entry name" value="THF_DHG_CYH_C"/>
    <property type="match status" value="1"/>
</dbReference>
<dbReference type="EC" id="1.5.1.5" evidence="12"/>
<evidence type="ECO:0000256" key="3">
    <source>
        <dbReference type="ARBA" id="ARBA00022563"/>
    </source>
</evidence>
<keyword evidence="7 12" id="KW-0521">NADP</keyword>
<dbReference type="HAMAP" id="MF_01576">
    <property type="entry name" value="THF_DHG_CYH"/>
    <property type="match status" value="1"/>
</dbReference>
<evidence type="ECO:0000259" key="14">
    <source>
        <dbReference type="Pfam" id="PF02882"/>
    </source>
</evidence>
<dbReference type="GO" id="GO:0009086">
    <property type="term" value="P:methionine biosynthetic process"/>
    <property type="evidence" value="ECO:0007669"/>
    <property type="project" value="UniProtKB-KW"/>
</dbReference>
<dbReference type="InterPro" id="IPR020631">
    <property type="entry name" value="THF_DH/CycHdrlase_NAD-bd_dom"/>
</dbReference>
<reference evidence="15 16" key="1">
    <citation type="submission" date="2018-06" db="EMBL/GenBank/DDBJ databases">
        <authorList>
            <consortium name="Pathogen Informatics"/>
            <person name="Doyle S."/>
        </authorList>
    </citation>
    <scope>NUCLEOTIDE SEQUENCE [LARGE SCALE GENOMIC DNA]</scope>
    <source>
        <strain evidence="15 16">NCTC13316</strain>
    </source>
</reference>
<keyword evidence="5 12" id="KW-0658">Purine biosynthesis</keyword>
<dbReference type="UniPathway" id="UPA00193"/>
<feature type="binding site" evidence="12">
    <location>
        <position position="232"/>
    </location>
    <ligand>
        <name>NADP(+)</name>
        <dbReference type="ChEBI" id="CHEBI:58349"/>
    </ligand>
</feature>
<dbReference type="Pfam" id="PF00763">
    <property type="entry name" value="THF_DHG_CYH"/>
    <property type="match status" value="1"/>
</dbReference>
<dbReference type="EMBL" id="UGOD01000001">
    <property type="protein sequence ID" value="STX51620.1"/>
    <property type="molecule type" value="Genomic_DNA"/>
</dbReference>
<feature type="domain" description="Tetrahydrofolate dehydrogenase/cyclohydrolase NAD(P)-binding" evidence="14">
    <location>
        <begin position="140"/>
        <end position="282"/>
    </location>
</feature>
<keyword evidence="11 12" id="KW-0511">Multifunctional enzyme</keyword>
<dbReference type="FunFam" id="3.40.50.720:FF:000006">
    <property type="entry name" value="Bifunctional protein FolD"/>
    <property type="match status" value="1"/>
</dbReference>
<dbReference type="GO" id="GO:0000105">
    <property type="term" value="P:L-histidine biosynthetic process"/>
    <property type="evidence" value="ECO:0007669"/>
    <property type="project" value="UniProtKB-KW"/>
</dbReference>
<comment type="catalytic activity">
    <reaction evidence="12">
        <text>(6R)-5,10-methylene-5,6,7,8-tetrahydrofolate + NADP(+) = (6R)-5,10-methenyltetrahydrofolate + NADPH</text>
        <dbReference type="Rhea" id="RHEA:22812"/>
        <dbReference type="ChEBI" id="CHEBI:15636"/>
        <dbReference type="ChEBI" id="CHEBI:57455"/>
        <dbReference type="ChEBI" id="CHEBI:57783"/>
        <dbReference type="ChEBI" id="CHEBI:58349"/>
        <dbReference type="EC" id="1.5.1.5"/>
    </reaction>
</comment>
<dbReference type="InterPro" id="IPR046346">
    <property type="entry name" value="Aminoacid_DH-like_N_sf"/>
</dbReference>
<protein>
    <recommendedName>
        <fullName evidence="12">Bifunctional protein FolD</fullName>
    </recommendedName>
    <domain>
        <recommendedName>
            <fullName evidence="12">Methylenetetrahydrofolate dehydrogenase</fullName>
            <ecNumber evidence="12">1.5.1.5</ecNumber>
        </recommendedName>
    </domain>
    <domain>
        <recommendedName>
            <fullName evidence="12">Methenyltetrahydrofolate cyclohydrolase</fullName>
            <ecNumber evidence="12">3.5.4.9</ecNumber>
        </recommendedName>
    </domain>
</protein>
<dbReference type="SUPFAM" id="SSF51735">
    <property type="entry name" value="NAD(P)-binding Rossmann-fold domains"/>
    <property type="match status" value="1"/>
</dbReference>
<dbReference type="CDD" id="cd01080">
    <property type="entry name" value="NAD_bind_m-THF_DH_Cyclohyd"/>
    <property type="match status" value="1"/>
</dbReference>
<keyword evidence="16" id="KW-1185">Reference proteome</keyword>
<dbReference type="RefSeq" id="WP_115331245.1">
    <property type="nucleotide sequence ID" value="NZ_CAAAHP010000002.1"/>
</dbReference>
<evidence type="ECO:0000256" key="8">
    <source>
        <dbReference type="ARBA" id="ARBA00023002"/>
    </source>
</evidence>
<evidence type="ECO:0000256" key="11">
    <source>
        <dbReference type="ARBA" id="ARBA00023268"/>
    </source>
</evidence>
<dbReference type="GO" id="GO:0005829">
    <property type="term" value="C:cytosol"/>
    <property type="evidence" value="ECO:0007669"/>
    <property type="project" value="TreeGrafter"/>
</dbReference>
<feature type="binding site" evidence="12">
    <location>
        <begin position="166"/>
        <end position="168"/>
    </location>
    <ligand>
        <name>NADP(+)</name>
        <dbReference type="ChEBI" id="CHEBI:58349"/>
    </ligand>
</feature>
<dbReference type="InterPro" id="IPR020867">
    <property type="entry name" value="THF_DH/CycHdrlase_CS"/>
</dbReference>
<keyword evidence="4 12" id="KW-0028">Amino-acid biosynthesis</keyword>
<evidence type="ECO:0000256" key="10">
    <source>
        <dbReference type="ARBA" id="ARBA00023167"/>
    </source>
</evidence>
<dbReference type="InterPro" id="IPR020630">
    <property type="entry name" value="THF_DH/CycHdrlase_cat_dom"/>
</dbReference>
<gene>
    <name evidence="12 15" type="primary">folD</name>
    <name evidence="15" type="ORF">NCTC13316_01716</name>
</gene>
<evidence type="ECO:0000256" key="6">
    <source>
        <dbReference type="ARBA" id="ARBA00022801"/>
    </source>
</evidence>
<dbReference type="FunFam" id="3.40.50.10860:FF:000005">
    <property type="entry name" value="C-1-tetrahydrofolate synthase, cytoplasmic, putative"/>
    <property type="match status" value="1"/>
</dbReference>
<comment type="function">
    <text evidence="12">Catalyzes the oxidation of 5,10-methylenetetrahydrofolate to 5,10-methenyltetrahydrofolate and then the hydrolysis of 5,10-methenyltetrahydrofolate to 10-formyltetrahydrofolate.</text>
</comment>
<evidence type="ECO:0000256" key="7">
    <source>
        <dbReference type="ARBA" id="ARBA00022857"/>
    </source>
</evidence>
<evidence type="ECO:0000313" key="16">
    <source>
        <dbReference type="Proteomes" id="UP000254794"/>
    </source>
</evidence>
<sequence>MKATLLNGRQLASKLRTAVAQEISARKKTGITPPALAVILVGDDPASEIYVTNKRRACEEAGITSVAFNLPGSTKEEKLVDLIQELNLNNNIDGILVQFPLPATIDGDRIIECITPSKDVDGFHPYNVGRLAQRIPLLRPCTPFGIIQLLDFYDIPLRGRNTVVVGSSNIVGRPMALEFLLAGATVTICHRFTKDLEPHIKLADIIVVATGVCDLIEPQWLSKSQVLVDVGIHRLDSGKLRGDVNFDAASQQVGWITPVPGGVGPMTIATLLQNTLHAHKQQRKELSI</sequence>
<proteinExistence type="inferred from homology"/>
<organism evidence="15 16">
    <name type="scientific">Legionella busanensis</name>
    <dbReference type="NCBI Taxonomy" id="190655"/>
    <lineage>
        <taxon>Bacteria</taxon>
        <taxon>Pseudomonadati</taxon>
        <taxon>Pseudomonadota</taxon>
        <taxon>Gammaproteobacteria</taxon>
        <taxon>Legionellales</taxon>
        <taxon>Legionellaceae</taxon>
        <taxon>Legionella</taxon>
    </lineage>
</organism>
<evidence type="ECO:0000259" key="13">
    <source>
        <dbReference type="Pfam" id="PF00763"/>
    </source>
</evidence>
<accession>A0A378JNP9</accession>
<dbReference type="PROSITE" id="PS00767">
    <property type="entry name" value="THF_DHG_CYH_2"/>
    <property type="match status" value="1"/>
</dbReference>
<keyword evidence="10 12" id="KW-0486">Methionine biosynthesis</keyword>
<keyword evidence="3 12" id="KW-0554">One-carbon metabolism</keyword>
<evidence type="ECO:0000256" key="2">
    <source>
        <dbReference type="ARBA" id="ARBA00011738"/>
    </source>
</evidence>
<evidence type="ECO:0000256" key="5">
    <source>
        <dbReference type="ARBA" id="ARBA00022755"/>
    </source>
</evidence>
<dbReference type="AlphaFoldDB" id="A0A378JNP9"/>
<feature type="domain" description="Tetrahydrofolate dehydrogenase/cyclohydrolase catalytic" evidence="13">
    <location>
        <begin position="6"/>
        <end position="121"/>
    </location>
</feature>
<dbReference type="GO" id="GO:0035999">
    <property type="term" value="P:tetrahydrofolate interconversion"/>
    <property type="evidence" value="ECO:0007669"/>
    <property type="project" value="UniProtKB-UniRule"/>
</dbReference>
<dbReference type="SUPFAM" id="SSF53223">
    <property type="entry name" value="Aminoacid dehydrogenase-like, N-terminal domain"/>
    <property type="match status" value="1"/>
</dbReference>
<keyword evidence="6 12" id="KW-0378">Hydrolase</keyword>